<dbReference type="InterPro" id="IPR016169">
    <property type="entry name" value="FAD-bd_PCMH_sub2"/>
</dbReference>
<protein>
    <submittedName>
        <fullName evidence="4">Putative oxidoreductase</fullName>
    </submittedName>
</protein>
<reference evidence="4 5" key="1">
    <citation type="submission" date="2017-06" db="EMBL/GenBank/DDBJ databases">
        <authorList>
            <consortium name="Pathogen Informatics"/>
        </authorList>
    </citation>
    <scope>NUCLEOTIDE SEQUENCE [LARGE SCALE GENOMIC DNA]</scope>
    <source>
        <strain evidence="4 5">NCTC10570</strain>
    </source>
</reference>
<evidence type="ECO:0000259" key="3">
    <source>
        <dbReference type="PROSITE" id="PS51387"/>
    </source>
</evidence>
<dbReference type="PROSITE" id="PS51387">
    <property type="entry name" value="FAD_PCMH"/>
    <property type="match status" value="1"/>
</dbReference>
<dbReference type="GO" id="GO:0016491">
    <property type="term" value="F:oxidoreductase activity"/>
    <property type="evidence" value="ECO:0007669"/>
    <property type="project" value="UniProtKB-KW"/>
</dbReference>
<proteinExistence type="predicted"/>
<dbReference type="AlphaFoldDB" id="A0A239TCJ6"/>
<dbReference type="InterPro" id="IPR016166">
    <property type="entry name" value="FAD-bd_PCMH"/>
</dbReference>
<keyword evidence="1" id="KW-0285">Flavoprotein</keyword>
<dbReference type="Gene3D" id="3.30.465.10">
    <property type="match status" value="1"/>
</dbReference>
<dbReference type="PANTHER" id="PTHR42659:SF9">
    <property type="entry name" value="XANTHINE DEHYDROGENASE FAD-BINDING SUBUNIT XDHB-RELATED"/>
    <property type="match status" value="1"/>
</dbReference>
<feature type="domain" description="FAD-binding PCMH-type" evidence="3">
    <location>
        <begin position="1"/>
        <end position="162"/>
    </location>
</feature>
<dbReference type="GO" id="GO:0071949">
    <property type="term" value="F:FAD binding"/>
    <property type="evidence" value="ECO:0007669"/>
    <property type="project" value="InterPro"/>
</dbReference>
<evidence type="ECO:0000256" key="1">
    <source>
        <dbReference type="ARBA" id="ARBA00022630"/>
    </source>
</evidence>
<dbReference type="SUPFAM" id="SSF55447">
    <property type="entry name" value="CO dehydrogenase flavoprotein C-terminal domain-like"/>
    <property type="match status" value="1"/>
</dbReference>
<evidence type="ECO:0000256" key="2">
    <source>
        <dbReference type="ARBA" id="ARBA00023002"/>
    </source>
</evidence>
<dbReference type="Gene3D" id="3.30.390.50">
    <property type="entry name" value="CO dehydrogenase flavoprotein, C-terminal domain"/>
    <property type="match status" value="1"/>
</dbReference>
<dbReference type="Proteomes" id="UP000215383">
    <property type="component" value="Chromosome 1"/>
</dbReference>
<keyword evidence="2" id="KW-0560">Oxidoreductase</keyword>
<dbReference type="PANTHER" id="PTHR42659">
    <property type="entry name" value="XANTHINE DEHYDROGENASE SUBUNIT C-RELATED"/>
    <property type="match status" value="1"/>
</dbReference>
<gene>
    <name evidence="4" type="ORF">SAMEA4364220_00408</name>
</gene>
<evidence type="ECO:0000313" key="5">
    <source>
        <dbReference type="Proteomes" id="UP000215383"/>
    </source>
</evidence>
<dbReference type="GeneID" id="78506442"/>
<dbReference type="InterPro" id="IPR005107">
    <property type="entry name" value="CO_DH_flav_C"/>
</dbReference>
<dbReference type="InterPro" id="IPR036318">
    <property type="entry name" value="FAD-bd_PCMH-like_sf"/>
</dbReference>
<dbReference type="InterPro" id="IPR051312">
    <property type="entry name" value="Diverse_Substr_Oxidored"/>
</dbReference>
<accession>A0A239TCJ6</accession>
<name>A0A239TCJ6_9FIRM</name>
<organism evidence="4 5">
    <name type="scientific">Megamonas hypermegale</name>
    <dbReference type="NCBI Taxonomy" id="158847"/>
    <lineage>
        <taxon>Bacteria</taxon>
        <taxon>Bacillati</taxon>
        <taxon>Bacillota</taxon>
        <taxon>Negativicutes</taxon>
        <taxon>Selenomonadales</taxon>
        <taxon>Selenomonadaceae</taxon>
        <taxon>Megamonas</taxon>
    </lineage>
</organism>
<dbReference type="EMBL" id="LT906446">
    <property type="protein sequence ID" value="SNU95460.1"/>
    <property type="molecule type" value="Genomic_DNA"/>
</dbReference>
<dbReference type="SMART" id="SM01092">
    <property type="entry name" value="CO_deh_flav_C"/>
    <property type="match status" value="1"/>
</dbReference>
<sequence length="264" mass="29812">MLTIKEFRKVQSLEEAYELNQKKTNRIIGGMLWMKMQTGNVNIAIDLSGLGLDTIEETDEEFSIGAMVTLRDLETNKSLNEYTNNAMREAMRHIVGVQFRNLATVGGSIFGRYGFSDVLTMFMALDSYVQLHHAGIVPMSEFAKMPYDNDVLVRIIVKKVPLKCAYLSHRQTKTDFPTLAVAVSHHHDKWQAVLGATPHRAVTIADENNLLNSDFNTENIEKFAEYVKDTVKTDSNIRGSALYRKHLAYVLVKRALLSIRGIDA</sequence>
<dbReference type="SUPFAM" id="SSF56176">
    <property type="entry name" value="FAD-binding/transporter-associated domain-like"/>
    <property type="match status" value="1"/>
</dbReference>
<dbReference type="InterPro" id="IPR036683">
    <property type="entry name" value="CO_DH_flav_C_dom_sf"/>
</dbReference>
<dbReference type="InterPro" id="IPR002346">
    <property type="entry name" value="Mopterin_DH_FAD-bd"/>
</dbReference>
<evidence type="ECO:0000313" key="4">
    <source>
        <dbReference type="EMBL" id="SNU95460.1"/>
    </source>
</evidence>
<dbReference type="Pfam" id="PF03450">
    <property type="entry name" value="CO_deh_flav_C"/>
    <property type="match status" value="1"/>
</dbReference>
<dbReference type="Pfam" id="PF00941">
    <property type="entry name" value="FAD_binding_5"/>
    <property type="match status" value="1"/>
</dbReference>
<dbReference type="RefSeq" id="WP_027889234.1">
    <property type="nucleotide sequence ID" value="NZ_LT906446.1"/>
</dbReference>
<keyword evidence="5" id="KW-1185">Reference proteome</keyword>
<dbReference type="eggNOG" id="COG1319">
    <property type="taxonomic scope" value="Bacteria"/>
</dbReference>